<sequence>MSAYMTVLYPNTPDAKIDPEYWVKAHMALVDDAFKPHILSWKLVKFSATPSGDPPEFSYQVILEWDSLENCKRCNADSVRAAPVLEDIPNYSNVGPKFIVLGELVGERLKRSTES</sequence>
<protein>
    <recommendedName>
        <fullName evidence="3">Ethyl tert-butyl ether degradation EthD</fullName>
    </recommendedName>
</protein>
<dbReference type="OrthoDB" id="4892971at2759"/>
<evidence type="ECO:0008006" key="3">
    <source>
        <dbReference type="Google" id="ProtNLM"/>
    </source>
</evidence>
<comment type="caution">
    <text evidence="1">The sequence shown here is derived from an EMBL/GenBank/DDBJ whole genome shotgun (WGS) entry which is preliminary data.</text>
</comment>
<dbReference type="Proteomes" id="UP000777438">
    <property type="component" value="Unassembled WGS sequence"/>
</dbReference>
<organism evidence="1 2">
    <name type="scientific">Thelonectria olida</name>
    <dbReference type="NCBI Taxonomy" id="1576542"/>
    <lineage>
        <taxon>Eukaryota</taxon>
        <taxon>Fungi</taxon>
        <taxon>Dikarya</taxon>
        <taxon>Ascomycota</taxon>
        <taxon>Pezizomycotina</taxon>
        <taxon>Sordariomycetes</taxon>
        <taxon>Hypocreomycetidae</taxon>
        <taxon>Hypocreales</taxon>
        <taxon>Nectriaceae</taxon>
        <taxon>Thelonectria</taxon>
    </lineage>
</organism>
<accession>A0A9P8VPR9</accession>
<dbReference type="PANTHER" id="PTHR40260">
    <property type="entry name" value="BLR8190 PROTEIN"/>
    <property type="match status" value="1"/>
</dbReference>
<proteinExistence type="predicted"/>
<gene>
    <name evidence="1" type="ORF">B0T10DRAFT_419116</name>
</gene>
<keyword evidence="2" id="KW-1185">Reference proteome</keyword>
<evidence type="ECO:0000313" key="1">
    <source>
        <dbReference type="EMBL" id="KAH6868934.1"/>
    </source>
</evidence>
<reference evidence="1 2" key="1">
    <citation type="journal article" date="2021" name="Nat. Commun.">
        <title>Genetic determinants of endophytism in the Arabidopsis root mycobiome.</title>
        <authorList>
            <person name="Mesny F."/>
            <person name="Miyauchi S."/>
            <person name="Thiergart T."/>
            <person name="Pickel B."/>
            <person name="Atanasova L."/>
            <person name="Karlsson M."/>
            <person name="Huettel B."/>
            <person name="Barry K.W."/>
            <person name="Haridas S."/>
            <person name="Chen C."/>
            <person name="Bauer D."/>
            <person name="Andreopoulos W."/>
            <person name="Pangilinan J."/>
            <person name="LaButti K."/>
            <person name="Riley R."/>
            <person name="Lipzen A."/>
            <person name="Clum A."/>
            <person name="Drula E."/>
            <person name="Henrissat B."/>
            <person name="Kohler A."/>
            <person name="Grigoriev I.V."/>
            <person name="Martin F.M."/>
            <person name="Hacquard S."/>
        </authorList>
    </citation>
    <scope>NUCLEOTIDE SEQUENCE [LARGE SCALE GENOMIC DNA]</scope>
    <source>
        <strain evidence="1 2">MPI-CAGE-CH-0241</strain>
    </source>
</reference>
<name>A0A9P8VPR9_9HYPO</name>
<dbReference type="PANTHER" id="PTHR40260:SF2">
    <property type="entry name" value="BLR8190 PROTEIN"/>
    <property type="match status" value="1"/>
</dbReference>
<dbReference type="Gene3D" id="3.30.70.100">
    <property type="match status" value="1"/>
</dbReference>
<evidence type="ECO:0000313" key="2">
    <source>
        <dbReference type="Proteomes" id="UP000777438"/>
    </source>
</evidence>
<dbReference type="EMBL" id="JAGPYM010000084">
    <property type="protein sequence ID" value="KAH6868934.1"/>
    <property type="molecule type" value="Genomic_DNA"/>
</dbReference>
<dbReference type="SUPFAM" id="SSF54909">
    <property type="entry name" value="Dimeric alpha+beta barrel"/>
    <property type="match status" value="1"/>
</dbReference>
<dbReference type="InterPro" id="IPR011008">
    <property type="entry name" value="Dimeric_a/b-barrel"/>
</dbReference>
<dbReference type="AlphaFoldDB" id="A0A9P8VPR9"/>